<accession>A0AA39PYX1</accession>
<comment type="caution">
    <text evidence="2">The sequence shown here is derived from an EMBL/GenBank/DDBJ whole genome shotgun (WGS) entry which is preliminary data.</text>
</comment>
<dbReference type="Gene3D" id="2.60.120.260">
    <property type="entry name" value="Galactose-binding domain-like"/>
    <property type="match status" value="2"/>
</dbReference>
<evidence type="ECO:0008006" key="4">
    <source>
        <dbReference type="Google" id="ProtNLM"/>
    </source>
</evidence>
<reference evidence="2" key="1">
    <citation type="submission" date="2023-06" db="EMBL/GenBank/DDBJ databases">
        <authorList>
            <consortium name="Lawrence Berkeley National Laboratory"/>
            <person name="Ahrendt S."/>
            <person name="Sahu N."/>
            <person name="Indic B."/>
            <person name="Wong-Bajracharya J."/>
            <person name="Merenyi Z."/>
            <person name="Ke H.-M."/>
            <person name="Monk M."/>
            <person name="Kocsube S."/>
            <person name="Drula E."/>
            <person name="Lipzen A."/>
            <person name="Balint B."/>
            <person name="Henrissat B."/>
            <person name="Andreopoulos B."/>
            <person name="Martin F.M."/>
            <person name="Harder C.B."/>
            <person name="Rigling D."/>
            <person name="Ford K.L."/>
            <person name="Foster G.D."/>
            <person name="Pangilinan J."/>
            <person name="Papanicolaou A."/>
            <person name="Barry K."/>
            <person name="LaButti K."/>
            <person name="Viragh M."/>
            <person name="Koriabine M."/>
            <person name="Yan M."/>
            <person name="Riley R."/>
            <person name="Champramary S."/>
            <person name="Plett K.L."/>
            <person name="Tsai I.J."/>
            <person name="Slot J."/>
            <person name="Sipos G."/>
            <person name="Plett J."/>
            <person name="Nagy L.G."/>
            <person name="Grigoriev I.V."/>
        </authorList>
    </citation>
    <scope>NUCLEOTIDE SEQUENCE</scope>
    <source>
        <strain evidence="2">HWK02</strain>
    </source>
</reference>
<name>A0AA39PYX1_9AGAR</name>
<keyword evidence="3" id="KW-1185">Reference proteome</keyword>
<organism evidence="2 3">
    <name type="scientific">Armillaria luteobubalina</name>
    <dbReference type="NCBI Taxonomy" id="153913"/>
    <lineage>
        <taxon>Eukaryota</taxon>
        <taxon>Fungi</taxon>
        <taxon>Dikarya</taxon>
        <taxon>Basidiomycota</taxon>
        <taxon>Agaricomycotina</taxon>
        <taxon>Agaricomycetes</taxon>
        <taxon>Agaricomycetidae</taxon>
        <taxon>Agaricales</taxon>
        <taxon>Marasmiineae</taxon>
        <taxon>Physalacriaceae</taxon>
        <taxon>Armillaria</taxon>
    </lineage>
</organism>
<feature type="signal peptide" evidence="1">
    <location>
        <begin position="1"/>
        <end position="17"/>
    </location>
</feature>
<evidence type="ECO:0000256" key="1">
    <source>
        <dbReference type="SAM" id="SignalP"/>
    </source>
</evidence>
<feature type="chain" id="PRO_5041431952" description="Lectin" evidence="1">
    <location>
        <begin position="18"/>
        <end position="367"/>
    </location>
</feature>
<dbReference type="Proteomes" id="UP001175228">
    <property type="component" value="Unassembled WGS sequence"/>
</dbReference>
<sequence>MLYKAPFLLLVLPVVTGSVVPLIPNINADAIVSPTSNILLSRRALAPTINFDDSNWIWTGEQAVALCPFCKTVLSSNGTSPVCANIIILSDDPYSVIINGAKIGSGSGSDSSAVFTVGLGSGGTDVFAVAVNNTGENPGFIAAILVDYTDGTMETLITNSTWKTLQAAPPGGWMSTSFNDLAWVDMVPEESASRGTPPLPPALNMTGASWIRTNETNSSGVDPIGHRPFRKTVTLPYGKAPVCAKVMITREDDEYTVYINGDNVGNSSIGWQSMQAYSVPMLDTAVDPIIIAVDSDNTKPSFAGLIAGVLLAYNDGTSETLYTDDSWKTLTQSSPNGFEATGLDDSAWINATEFIHPDSESVAVLLA</sequence>
<evidence type="ECO:0000313" key="2">
    <source>
        <dbReference type="EMBL" id="KAK0492276.1"/>
    </source>
</evidence>
<dbReference type="EMBL" id="JAUEPU010000030">
    <property type="protein sequence ID" value="KAK0492276.1"/>
    <property type="molecule type" value="Genomic_DNA"/>
</dbReference>
<protein>
    <recommendedName>
        <fullName evidence="4">Lectin</fullName>
    </recommendedName>
</protein>
<gene>
    <name evidence="2" type="ORF">EDD18DRAFT_1357938</name>
</gene>
<evidence type="ECO:0000313" key="3">
    <source>
        <dbReference type="Proteomes" id="UP001175228"/>
    </source>
</evidence>
<proteinExistence type="predicted"/>
<keyword evidence="1" id="KW-0732">Signal</keyword>
<dbReference type="AlphaFoldDB" id="A0AA39PYX1"/>